<reference evidence="7 8" key="1">
    <citation type="submission" date="2016-10" db="EMBL/GenBank/DDBJ databases">
        <authorList>
            <person name="de Groot N.N."/>
        </authorList>
    </citation>
    <scope>NUCLEOTIDE SEQUENCE [LARGE SCALE GENOMIC DNA]</scope>
    <source>
        <strain evidence="7 8">CGMCC 1.9167</strain>
    </source>
</reference>
<evidence type="ECO:0000256" key="1">
    <source>
        <dbReference type="ARBA" id="ARBA00010815"/>
    </source>
</evidence>
<keyword evidence="8" id="KW-1185">Reference proteome</keyword>
<keyword evidence="3" id="KW-0808">Transferase</keyword>
<dbReference type="InterPro" id="IPR050723">
    <property type="entry name" value="CFA/CMAS"/>
</dbReference>
<organism evidence="7 8">
    <name type="scientific">Marinobacter daqiaonensis</name>
    <dbReference type="NCBI Taxonomy" id="650891"/>
    <lineage>
        <taxon>Bacteria</taxon>
        <taxon>Pseudomonadati</taxon>
        <taxon>Pseudomonadota</taxon>
        <taxon>Gammaproteobacteria</taxon>
        <taxon>Pseudomonadales</taxon>
        <taxon>Marinobacteraceae</taxon>
        <taxon>Marinobacter</taxon>
    </lineage>
</organism>
<evidence type="ECO:0000256" key="2">
    <source>
        <dbReference type="ARBA" id="ARBA00022603"/>
    </source>
</evidence>
<keyword evidence="4" id="KW-0949">S-adenosyl-L-methionine</keyword>
<dbReference type="EMBL" id="FOYW01000001">
    <property type="protein sequence ID" value="SFR53091.1"/>
    <property type="molecule type" value="Genomic_DNA"/>
</dbReference>
<name>A0A1I6HFD4_9GAMM</name>
<dbReference type="RefSeq" id="WP_092009741.1">
    <property type="nucleotide sequence ID" value="NZ_FOYW01000001.1"/>
</dbReference>
<dbReference type="GO" id="GO:0008168">
    <property type="term" value="F:methyltransferase activity"/>
    <property type="evidence" value="ECO:0007669"/>
    <property type="project" value="UniProtKB-KW"/>
</dbReference>
<evidence type="ECO:0000313" key="7">
    <source>
        <dbReference type="EMBL" id="SFR53091.1"/>
    </source>
</evidence>
<dbReference type="PANTHER" id="PTHR43667">
    <property type="entry name" value="CYCLOPROPANE-FATTY-ACYL-PHOSPHOLIPID SYNTHASE"/>
    <property type="match status" value="1"/>
</dbReference>
<dbReference type="SUPFAM" id="SSF53335">
    <property type="entry name" value="S-adenosyl-L-methionine-dependent methyltransferases"/>
    <property type="match status" value="1"/>
</dbReference>
<dbReference type="InterPro" id="IPR003333">
    <property type="entry name" value="CMAS"/>
</dbReference>
<evidence type="ECO:0000256" key="5">
    <source>
        <dbReference type="ARBA" id="ARBA00023098"/>
    </source>
</evidence>
<dbReference type="GO" id="GO:0008610">
    <property type="term" value="P:lipid biosynthetic process"/>
    <property type="evidence" value="ECO:0007669"/>
    <property type="project" value="InterPro"/>
</dbReference>
<dbReference type="Pfam" id="PF02353">
    <property type="entry name" value="CMAS"/>
    <property type="match status" value="1"/>
</dbReference>
<dbReference type="AlphaFoldDB" id="A0A1I6HFD4"/>
<sequence length="384" mass="44359">MELAKQSGKANLSGRSALQNYFKELLAQADIRVGGDRPWDIQLNSPRVAERVFREGSLGLGESYMDGEWEVQALDEFIHRILRARLQKKVKPARVLFHYLKARLFNHQTVARAREVGEQHYDLGNRFYAAMLDSRMTYTCGYWKNATDLEQAQEAKLDLICRKLQLEPGMKVLDIGCGWGSFMSYAAEHYGVSCVGVTISKEQAEFARKRYPDLPLEFRLQDYRDVDETFDRIVSIGMFEHVGNKNHRSYMKVAHHCLRDGGLFLLHTIGKNERAPGADPWMDKYIFPNGELPSIGQIGDAADNLFIVEDLHNFGPDYDRTLMAWYENFAKAWPEFASELGDRFYRMWRFYLLSCAGVFRSRDIQLWQWVFSKGGTEGVYPRVT</sequence>
<dbReference type="Gene3D" id="3.40.50.150">
    <property type="entry name" value="Vaccinia Virus protein VP39"/>
    <property type="match status" value="1"/>
</dbReference>
<comment type="similarity">
    <text evidence="1">Belongs to the CFA/CMAS family.</text>
</comment>
<dbReference type="PANTHER" id="PTHR43667:SF1">
    <property type="entry name" value="CYCLOPROPANE-FATTY-ACYL-PHOSPHOLIPID SYNTHASE"/>
    <property type="match status" value="1"/>
</dbReference>
<dbReference type="CDD" id="cd02440">
    <property type="entry name" value="AdoMet_MTases"/>
    <property type="match status" value="1"/>
</dbReference>
<keyword evidence="2" id="KW-0489">Methyltransferase</keyword>
<dbReference type="STRING" id="650891.SAMN05216203_1185"/>
<dbReference type="OrthoDB" id="9782855at2"/>
<dbReference type="GO" id="GO:0032259">
    <property type="term" value="P:methylation"/>
    <property type="evidence" value="ECO:0007669"/>
    <property type="project" value="UniProtKB-KW"/>
</dbReference>
<gene>
    <name evidence="7" type="ORF">SAMN05216203_1185</name>
</gene>
<evidence type="ECO:0000256" key="4">
    <source>
        <dbReference type="ARBA" id="ARBA00022691"/>
    </source>
</evidence>
<evidence type="ECO:0000256" key="6">
    <source>
        <dbReference type="PIRSR" id="PIRSR003085-1"/>
    </source>
</evidence>
<evidence type="ECO:0000256" key="3">
    <source>
        <dbReference type="ARBA" id="ARBA00022679"/>
    </source>
</evidence>
<dbReference type="NCBIfam" id="NF008686">
    <property type="entry name" value="PRK11705.1"/>
    <property type="match status" value="1"/>
</dbReference>
<feature type="active site" evidence="6">
    <location>
        <position position="355"/>
    </location>
</feature>
<protein>
    <submittedName>
        <fullName evidence="7">Cyclopropane-fatty-acyl-phospholipid synthase</fullName>
    </submittedName>
</protein>
<dbReference type="PIRSF" id="PIRSF003085">
    <property type="entry name" value="CMAS"/>
    <property type="match status" value="1"/>
</dbReference>
<dbReference type="InterPro" id="IPR029063">
    <property type="entry name" value="SAM-dependent_MTases_sf"/>
</dbReference>
<proteinExistence type="inferred from homology"/>
<accession>A0A1I6HFD4</accession>
<dbReference type="Proteomes" id="UP000198644">
    <property type="component" value="Unassembled WGS sequence"/>
</dbReference>
<evidence type="ECO:0000313" key="8">
    <source>
        <dbReference type="Proteomes" id="UP000198644"/>
    </source>
</evidence>
<keyword evidence="5" id="KW-0443">Lipid metabolism</keyword>